<keyword evidence="3" id="KW-1133">Transmembrane helix</keyword>
<feature type="region of interest" description="Disordered" evidence="2">
    <location>
        <begin position="1141"/>
        <end position="1212"/>
    </location>
</feature>
<dbReference type="InterPro" id="IPR052391">
    <property type="entry name" value="E3_Ligase-Neurotoxin"/>
</dbReference>
<dbReference type="InterPro" id="IPR036770">
    <property type="entry name" value="Ankyrin_rpt-contain_sf"/>
</dbReference>
<feature type="repeat" description="ANK" evidence="1">
    <location>
        <begin position="373"/>
        <end position="405"/>
    </location>
</feature>
<feature type="repeat" description="ANK" evidence="1">
    <location>
        <begin position="851"/>
        <end position="883"/>
    </location>
</feature>
<evidence type="ECO:0000313" key="4">
    <source>
        <dbReference type="EMBL" id="AAW73719.1"/>
    </source>
</evidence>
<feature type="transmembrane region" description="Helical" evidence="3">
    <location>
        <begin position="72"/>
        <end position="91"/>
    </location>
</feature>
<sequence>MTEPARGARMRAAALAGAAGVVLCLLSGVGGVVAALSLWLAQPALALAVSWARGTRTVPSQPRAIAQTLPPLLAIWGVGLLALAALISWPLTALRDSGSLAAALALSVAVSAALLGLWRTWPLWGEVERDGGALAPRWQALATQELHAWRGLLAAVLVLAMCTLAVVLAWPGWLSGGLRWGLAVAAAVLLPAAHLLLQRSAAPMRSAAPPARRAADFFSEAAAEPCPLEPVAQHQLVPELFEAARSGRVDRALQLLEAGADPQALPLPEWRDQRSLPALAAVLPDLRLLRELIVRRVDVNQPHRGMTPLLAATRDSWHGRPDAVMTLLANGADPRSSDNDGNTPLHHAVRSSDPGVAALLRDAAAELDALNNEGHSPLAMACQVGNWRLAKFLLERGAHSEPEGGAPVLLAAAATEEDDPAGVQLLLKHKARVDARDRQRRSALHEAALAGHGDIVETLLSAGANLEARDLLGRTPWLDAARQARSAVLERLVARKADVLAIDGDGRNALMLACAADNVSPALIRRLLDLQVPADSVDAHGRRAVDVAAEAGRWAIVQLLDPSYPLPAVVSDAQGDAPGVAVLPDRPPLVLLREGLQFGQRDGLVALARLCAPEELGGLLHDAHLALNAEAVDWLLRHGADAEVRDACGDVPMFALLARGVEAVPALQALLRHGVSPAGAGGLTRLLSACVQHDAASRGLEQFALELLERGADPFAASAADDPPLSLAVRLGWLRLQQWLLEHGVDREARDSHGMTALHLATALGRDASLKLLVKHGASPEARAADGQTPLGVALSIGRRDLAGWLDWRIWSLPRRTLREADVPAAAMTGDTDAVRRLIDLGLPVDALDAQGCTALLRAAGGGHLGVVTHLLGRGADPQRAANSGATPLSAAVSMRQTEIVAALLQAGAQIEHRLPGGVTVLMLACALGLPDIVARLLTAAADVHATDEQGLAPLHCAALYGFSARDKNRLLALLDTLLLAGADPEHLAGGRVSPLLLLLGARAEPGTACDEQVVLAGVERLLDEDVSLDVADQRGFGPLHLAALHGLPLLVQRLLRAGADADRRDALNRTPREIAIMRGFIEWPASSNPPCRVCPRWRASCAKAAEPARRATAAGVVRVQPQPAAQPHCRARVRRLARRAGAIGGSGRRRRRAGHPGIAARGAGGAGDGTPSSATAASTLRCAPAPLPGDLSADSRRLRVHGSGTDTAPATHGATAAWFAGAVVT</sequence>
<proteinExistence type="predicted"/>
<dbReference type="PANTHER" id="PTHR24133:SF40">
    <property type="entry name" value="ANKYRIN REPEAT DOMAIN 44"/>
    <property type="match status" value="1"/>
</dbReference>
<feature type="repeat" description="ANK" evidence="1">
    <location>
        <begin position="1035"/>
        <end position="1067"/>
    </location>
</feature>
<feature type="repeat" description="ANK" evidence="1">
    <location>
        <begin position="340"/>
        <end position="372"/>
    </location>
</feature>
<dbReference type="AlphaFoldDB" id="Q5H5Q1"/>
<feature type="repeat" description="ANK" evidence="1">
    <location>
        <begin position="439"/>
        <end position="471"/>
    </location>
</feature>
<dbReference type="Proteomes" id="UP000006735">
    <property type="component" value="Chromosome"/>
</dbReference>
<dbReference type="InterPro" id="IPR002110">
    <property type="entry name" value="Ankyrin_rpt"/>
</dbReference>
<reference evidence="4 5" key="1">
    <citation type="journal article" date="2005" name="Nucleic Acids Res.">
        <title>The genome sequence of Xanthomonas oryzae pathovar oryzae KACC10331, the bacterial blight pathogen of rice.</title>
        <authorList>
            <person name="Lee B.M."/>
            <person name="Park Y.J."/>
            <person name="Park D.S."/>
            <person name="Kang H.W."/>
            <person name="Kim J.G."/>
            <person name="Song E.S."/>
            <person name="Park I.C."/>
            <person name="Yoon U.H."/>
            <person name="Hahn J.H."/>
            <person name="Koo B.S."/>
            <person name="Lee G.B."/>
            <person name="Kim H."/>
            <person name="Park H.S."/>
            <person name="Yoon K.O."/>
            <person name="Kim J.H."/>
            <person name="Jung C.H."/>
            <person name="Koh N.H."/>
            <person name="Seo J.S."/>
            <person name="Go S.J."/>
        </authorList>
    </citation>
    <scope>NUCLEOTIDE SEQUENCE [LARGE SCALE GENOMIC DNA]</scope>
    <source>
        <strain evidence="5">KACC10331 / KXO85</strain>
    </source>
</reference>
<organism evidence="4 5">
    <name type="scientific">Xanthomonas oryzae pv. oryzae (strain KACC10331 / KXO85)</name>
    <dbReference type="NCBI Taxonomy" id="291331"/>
    <lineage>
        <taxon>Bacteria</taxon>
        <taxon>Pseudomonadati</taxon>
        <taxon>Pseudomonadota</taxon>
        <taxon>Gammaproteobacteria</taxon>
        <taxon>Lysobacterales</taxon>
        <taxon>Lysobacteraceae</taxon>
        <taxon>Xanthomonas</taxon>
    </lineage>
</organism>
<protein>
    <submittedName>
        <fullName evidence="4">Ankyrin-like protein</fullName>
    </submittedName>
</protein>
<gene>
    <name evidence="4" type="primary">ank2</name>
    <name evidence="4" type="ordered locus">XOO0465</name>
</gene>
<dbReference type="PANTHER" id="PTHR24133">
    <property type="entry name" value="ANKYRIN DOMAIN-CONTAINING"/>
    <property type="match status" value="1"/>
</dbReference>
<evidence type="ECO:0000256" key="1">
    <source>
        <dbReference type="PROSITE-ProRule" id="PRU00023"/>
    </source>
</evidence>
<evidence type="ECO:0000256" key="3">
    <source>
        <dbReference type="SAM" id="Phobius"/>
    </source>
</evidence>
<feature type="region of interest" description="Disordered" evidence="2">
    <location>
        <begin position="330"/>
        <end position="350"/>
    </location>
</feature>
<feature type="compositionally biased region" description="Low complexity" evidence="2">
    <location>
        <begin position="1170"/>
        <end position="1179"/>
    </location>
</feature>
<feature type="transmembrane region" description="Helical" evidence="3">
    <location>
        <begin position="177"/>
        <end position="197"/>
    </location>
</feature>
<dbReference type="Gene3D" id="1.25.40.20">
    <property type="entry name" value="Ankyrin repeat-containing domain"/>
    <property type="match status" value="7"/>
</dbReference>
<dbReference type="KEGG" id="xoo:XOO0465"/>
<feature type="repeat" description="ANK" evidence="1">
    <location>
        <begin position="403"/>
        <end position="438"/>
    </location>
</feature>
<dbReference type="Pfam" id="PF12796">
    <property type="entry name" value="Ank_2"/>
    <property type="match status" value="4"/>
</dbReference>
<feature type="transmembrane region" description="Helical" evidence="3">
    <location>
        <begin position="148"/>
        <end position="170"/>
    </location>
</feature>
<keyword evidence="3" id="KW-0812">Transmembrane</keyword>
<dbReference type="SMART" id="SM00248">
    <property type="entry name" value="ANK"/>
    <property type="match status" value="16"/>
</dbReference>
<keyword evidence="3" id="KW-0472">Membrane</keyword>
<keyword evidence="5" id="KW-1185">Reference proteome</keyword>
<dbReference type="EMBL" id="AE013598">
    <property type="protein sequence ID" value="AAW73719.1"/>
    <property type="molecule type" value="Genomic_DNA"/>
</dbReference>
<dbReference type="SUPFAM" id="SSF48403">
    <property type="entry name" value="Ankyrin repeat"/>
    <property type="match status" value="2"/>
</dbReference>
<dbReference type="Pfam" id="PF00023">
    <property type="entry name" value="Ank"/>
    <property type="match status" value="2"/>
</dbReference>
<evidence type="ECO:0000313" key="5">
    <source>
        <dbReference type="Proteomes" id="UP000006735"/>
    </source>
</evidence>
<dbReference type="HOGENOM" id="CLU_009722_0_0_6"/>
<keyword evidence="1" id="KW-0040">ANK repeat</keyword>
<dbReference type="PROSITE" id="PS50088">
    <property type="entry name" value="ANK_REPEAT"/>
    <property type="match status" value="9"/>
</dbReference>
<feature type="transmembrane region" description="Helical" evidence="3">
    <location>
        <begin position="98"/>
        <end position="118"/>
    </location>
</feature>
<feature type="repeat" description="ANK" evidence="1">
    <location>
        <begin position="884"/>
        <end position="916"/>
    </location>
</feature>
<dbReference type="PROSITE" id="PS50297">
    <property type="entry name" value="ANK_REP_REGION"/>
    <property type="match status" value="7"/>
</dbReference>
<feature type="repeat" description="ANK" evidence="1">
    <location>
        <begin position="917"/>
        <end position="949"/>
    </location>
</feature>
<evidence type="ECO:0000256" key="2">
    <source>
        <dbReference type="SAM" id="MobiDB-lite"/>
    </source>
</evidence>
<dbReference type="STRING" id="291331.XOO0465"/>
<name>Q5H5Q1_XANOR</name>
<feature type="repeat" description="ANK" evidence="1">
    <location>
        <begin position="753"/>
        <end position="785"/>
    </location>
</feature>
<accession>Q5H5Q1</accession>